<proteinExistence type="predicted"/>
<sequence>MSFSEKRHKNENSLLDNPKLWLECAELDETLNGLIEKHCEDQVELQRALEHIYRLLQEKKIQNLRFGASFFRKLIDSLLVRNERVRQSPQLVANVLACVKLYIQISADEGEDGKLLLNQLLSFCQDLQAQPNIAQILVKMFDDFEHVLGVEFVCSDGLYCILQRLLQSERQDRISAYFIMEKLHFVIIGADSTDEMLTETLKRWGWSDRDQYEQYWRKYIRIWKHLEEQDPKLVVETLHECVPHILKIQISNTWLRILFINLLRDNQNILVKRGTLEYVVKYMTMSELIQMDVLHEFLMATNKSELYNFEDYFLPSIDMKRFLMRNEKPAFMETLVTIDWRPVALLYWVRSLEPEQLDELPTIDKAQLIKLAECVRGLKNWELRDRANEHLLETFTATINSLSFKDYMDFIDALFNVGDTFLEFKCLADKIEKCKHIGIEMQQFDKRYYDKVVGLNFRYRGLCHDFVVGLIKKLKGVPQIQHGWWRFFIVFHWYYLPIEIKEEYLEFIRTEYDINIELLQNCKDPKELQMHLLDKLSCRTEEEISLVKARSVDIFVTLNIKKWSNIEELNLTPLELLDEGTQETYASLTKILQSHTERLKDDAVLLRLVELLKKYLGGHQVYDTISCILSYAHNHLSTKEYEQLVANILNVDRSNWWLTNMTFQFENIIPRPLRIRGIIYSLPTTGEARIESAYEQSYFDKMTFVPCLRYIISMEVQEEVNAIIEELLCINNQLTEALPDYSELSMEHRIKIRIARALLGLTNSKQYWSEHLWTALFAPKDQLNVSYMFECLVARQLPELAMLLKRLKSLLTFEPRQRLSLISVAHIYCMTNLDKLSPSELQEVVSLLLPQITDANCEAQLLAQMVIHRLAVKCEECSITLPVLVSLKTDIGRALGDEIEKYEEDARLILPDIFNESDLILYITNAPFDEYNLNTFTYTNEPLKLKLKTLRCNFVAQQKNRKKEATLDSLKRNSTNIPGISDLFPESNLTST</sequence>
<dbReference type="AlphaFoldDB" id="A0A6J2TEF9"/>
<reference evidence="2" key="1">
    <citation type="submission" date="2025-08" db="UniProtKB">
        <authorList>
            <consortium name="RefSeq"/>
        </authorList>
    </citation>
    <scope>IDENTIFICATION</scope>
    <source>
        <strain evidence="2">11010-0011.00</strain>
        <tissue evidence="2">Whole body</tissue>
    </source>
</reference>
<accession>A0A6J2TEF9</accession>
<evidence type="ECO:0000313" key="1">
    <source>
        <dbReference type="Proteomes" id="UP000504634"/>
    </source>
</evidence>
<name>A0A6J2TEF9_DROLE</name>
<dbReference type="RefSeq" id="XP_030374384.1">
    <property type="nucleotide sequence ID" value="XM_030518524.1"/>
</dbReference>
<evidence type="ECO:0000313" key="2">
    <source>
        <dbReference type="RefSeq" id="XP_030374384.1"/>
    </source>
</evidence>
<keyword evidence="1" id="KW-1185">Reference proteome</keyword>
<dbReference type="OrthoDB" id="241340at2759"/>
<gene>
    <name evidence="2" type="primary">LOC115623958</name>
</gene>
<dbReference type="GeneID" id="115623958"/>
<protein>
    <submittedName>
        <fullName evidence="2">Uncharacterized protein LOC115623958</fullName>
    </submittedName>
</protein>
<dbReference type="Proteomes" id="UP000504634">
    <property type="component" value="Unplaced"/>
</dbReference>
<organism evidence="1 2">
    <name type="scientific">Drosophila lebanonensis</name>
    <name type="common">Fruit fly</name>
    <name type="synonym">Scaptodrosophila lebanonensis</name>
    <dbReference type="NCBI Taxonomy" id="7225"/>
    <lineage>
        <taxon>Eukaryota</taxon>
        <taxon>Metazoa</taxon>
        <taxon>Ecdysozoa</taxon>
        <taxon>Arthropoda</taxon>
        <taxon>Hexapoda</taxon>
        <taxon>Insecta</taxon>
        <taxon>Pterygota</taxon>
        <taxon>Neoptera</taxon>
        <taxon>Endopterygota</taxon>
        <taxon>Diptera</taxon>
        <taxon>Brachycera</taxon>
        <taxon>Muscomorpha</taxon>
        <taxon>Ephydroidea</taxon>
        <taxon>Drosophilidae</taxon>
        <taxon>Scaptodrosophila</taxon>
    </lineage>
</organism>